<evidence type="ECO:0000313" key="3">
    <source>
        <dbReference type="Proteomes" id="UP000076586"/>
    </source>
</evidence>
<evidence type="ECO:0000313" key="2">
    <source>
        <dbReference type="EMBL" id="GAT63772.1"/>
    </source>
</evidence>
<evidence type="ECO:0000259" key="1">
    <source>
        <dbReference type="Pfam" id="PF00425"/>
    </source>
</evidence>
<feature type="domain" description="Chorismate-utilising enzyme C-terminal" evidence="1">
    <location>
        <begin position="78"/>
        <end position="322"/>
    </location>
</feature>
<keyword evidence="3" id="KW-1185">Reference proteome</keyword>
<dbReference type="EMBL" id="BDCR01000004">
    <property type="protein sequence ID" value="GAT63772.1"/>
    <property type="molecule type" value="Genomic_DNA"/>
</dbReference>
<proteinExistence type="predicted"/>
<dbReference type="GO" id="GO:0000162">
    <property type="term" value="P:L-tryptophan biosynthetic process"/>
    <property type="evidence" value="ECO:0007669"/>
    <property type="project" value="TreeGrafter"/>
</dbReference>
<dbReference type="InterPro" id="IPR005801">
    <property type="entry name" value="ADC_synthase"/>
</dbReference>
<dbReference type="AlphaFoldDB" id="A0A161LWV0"/>
<dbReference type="RefSeq" id="WP_084252400.1">
    <property type="nucleotide sequence ID" value="NZ_BDCR01000004.1"/>
</dbReference>
<dbReference type="PANTHER" id="PTHR11236:SF50">
    <property type="entry name" value="AMINODEOXYCHORISMATE SYNTHASE COMPONENT 1"/>
    <property type="match status" value="1"/>
</dbReference>
<name>A0A161LWV0_9BACT</name>
<sequence length="328" mass="36809">MNKTITVTKELAIRTMNFWGSEGRPFLFVIDFLQNEPIVLALDEINEQQFLFKTPLLSNVNPCSSGLPIEIEAFPMPKEEYEGQFKKVLAEIRRGNSFVVNLTCQTPIKCNTSTHHIFHASKSKYGLWYKDHFVCFSPETFVQIEDGCIKTFPMKGTIDANKPNAAEDILNDEKEKAEHNCVVDLLRNDLSMIAENVEVTRYRYIDKVLTEKGALLQVSSEITGILNADYKNHLGDIIFSMLPAGSITGAPKIKTTEIILDAENYDRGYYSGVFGVFDGHKLDSAVMIRFIEETAQGLVFKSGGGITAKSNLDNEYNEMNAKVYVSAT</sequence>
<dbReference type="GO" id="GO:0046820">
    <property type="term" value="F:4-amino-4-deoxychorismate synthase activity"/>
    <property type="evidence" value="ECO:0007669"/>
    <property type="project" value="TreeGrafter"/>
</dbReference>
<dbReference type="NCBIfam" id="NF005486">
    <property type="entry name" value="PRK07093.1"/>
    <property type="match status" value="1"/>
</dbReference>
<dbReference type="PANTHER" id="PTHR11236">
    <property type="entry name" value="AMINOBENZOATE/ANTHRANILATE SYNTHASE"/>
    <property type="match status" value="1"/>
</dbReference>
<gene>
    <name evidence="2" type="ORF">PJIAN_4313</name>
</gene>
<accession>A0A161LWV0</accession>
<dbReference type="OrthoDB" id="9803598at2"/>
<reference evidence="3" key="1">
    <citation type="submission" date="2016-04" db="EMBL/GenBank/DDBJ databases">
        <title>Draft genome sequence of Paludibacter jiangxiensis strain NM7.</title>
        <authorList>
            <person name="Qiu Y."/>
            <person name="Matsuura N."/>
            <person name="Ohashi A."/>
            <person name="Tourlousse M.D."/>
            <person name="Sekiguchi Y."/>
        </authorList>
    </citation>
    <scope>NUCLEOTIDE SEQUENCE [LARGE SCALE GENOMIC DNA]</scope>
    <source>
        <strain evidence="3">NM7</strain>
    </source>
</reference>
<protein>
    <submittedName>
        <fullName evidence="2">Para-aminobenzoate synthetase component 1</fullName>
    </submittedName>
</protein>
<reference evidence="3" key="2">
    <citation type="journal article" date="2017" name="Genome Announc.">
        <title>Draft genome sequence of Paludibacter jiangxiensis NM7(T), a propionate-producing fermentative bacterium.</title>
        <authorList>
            <person name="Qiu Y.-L."/>
            <person name="Tourlousse D.M."/>
            <person name="Matsuura N."/>
            <person name="Ohashi A."/>
            <person name="Sekiguchi Y."/>
        </authorList>
    </citation>
    <scope>NUCLEOTIDE SEQUENCE [LARGE SCALE GENOMIC DNA]</scope>
    <source>
        <strain evidence="3">NM7</strain>
    </source>
</reference>
<dbReference type="Pfam" id="PF00425">
    <property type="entry name" value="Chorismate_bind"/>
    <property type="match status" value="1"/>
</dbReference>
<dbReference type="Proteomes" id="UP000076586">
    <property type="component" value="Unassembled WGS sequence"/>
</dbReference>
<dbReference type="Gene3D" id="3.60.120.10">
    <property type="entry name" value="Anthranilate synthase"/>
    <property type="match status" value="1"/>
</dbReference>
<comment type="caution">
    <text evidence="2">The sequence shown here is derived from an EMBL/GenBank/DDBJ whole genome shotgun (WGS) entry which is preliminary data.</text>
</comment>
<organism evidence="2 3">
    <name type="scientific">Paludibacter jiangxiensis</name>
    <dbReference type="NCBI Taxonomy" id="681398"/>
    <lineage>
        <taxon>Bacteria</taxon>
        <taxon>Pseudomonadati</taxon>
        <taxon>Bacteroidota</taxon>
        <taxon>Bacteroidia</taxon>
        <taxon>Bacteroidales</taxon>
        <taxon>Paludibacteraceae</taxon>
        <taxon>Paludibacter</taxon>
    </lineage>
</organism>
<dbReference type="InterPro" id="IPR019999">
    <property type="entry name" value="Anth_synth_I-like"/>
</dbReference>
<dbReference type="InterPro" id="IPR015890">
    <property type="entry name" value="Chorismate_C"/>
</dbReference>
<dbReference type="PRINTS" id="PR00095">
    <property type="entry name" value="ANTSNTHASEI"/>
</dbReference>
<dbReference type="SUPFAM" id="SSF56322">
    <property type="entry name" value="ADC synthase"/>
    <property type="match status" value="1"/>
</dbReference>
<dbReference type="STRING" id="681398.PJIAN_4313"/>